<dbReference type="InterPro" id="IPR050782">
    <property type="entry name" value="PP1_regulatory_subunit_3"/>
</dbReference>
<dbReference type="InterPro" id="IPR005036">
    <property type="entry name" value="CBM21_dom"/>
</dbReference>
<sequence length="499" mass="57256">MTSVARAAPPQQPSPEPEAEDAHAQHQKHQPRDNKLYLPLGSSASSLSYLHKQPRGYVKSPPIEFLAHSDPEGPPPPIVRKKSGERVKSSLKLPGLVRARSMPNTKNVHFDSRDYIRQFSRTDQPTAVSVDSSPTIEKRRIEFTCGEGTDEDSDGSSSSSCSSSSDEDENMFSRRTEWSIRLTNFTKPTVSLESPNVVLESVSLSSDKERLVGHVLVRNLSYHKCVTVRYTLDYWKTVSEVVAMYNDDIRKRYRNLNYDKFTFTINLHDLPQHALRSKSMFFCIRYNTNGLEFWDNNGRFNYQIDFTRIPKQKQRTKTTNKHSRGRHHHRSLSEPPLDDHDFFLDAAISPDLHPVEASKNTSPTKSKVKKLTSRYNFGASFRNHHHHHHTHDETTDEEETFSFPKTSSHHPSLTDQISRPAWDSSSYQDLLNNYCFFTEKKDLKHNTATTTSKQKNDENDDESESDSQVSPTNTTNQHPQIPKPFLPSTKNDILRQIYV</sequence>
<dbReference type="Pfam" id="PF03370">
    <property type="entry name" value="CBM_21"/>
    <property type="match status" value="1"/>
</dbReference>
<evidence type="ECO:0000313" key="4">
    <source>
        <dbReference type="Proteomes" id="UP000761534"/>
    </source>
</evidence>
<feature type="region of interest" description="Disordered" evidence="1">
    <location>
        <begin position="60"/>
        <end position="92"/>
    </location>
</feature>
<feature type="compositionally biased region" description="Basic and acidic residues" evidence="1">
    <location>
        <begin position="20"/>
        <end position="35"/>
    </location>
</feature>
<dbReference type="AlphaFoldDB" id="A0A642VEG6"/>
<feature type="region of interest" description="Disordered" evidence="1">
    <location>
        <begin position="311"/>
        <end position="338"/>
    </location>
</feature>
<dbReference type="PROSITE" id="PS51159">
    <property type="entry name" value="CBM21"/>
    <property type="match status" value="1"/>
</dbReference>
<dbReference type="VEuPathDB" id="FungiDB:TRICI_000086"/>
<comment type="caution">
    <text evidence="3">The sequence shown here is derived from an EMBL/GenBank/DDBJ whole genome shotgun (WGS) entry which is preliminary data.</text>
</comment>
<dbReference type="InterPro" id="IPR038175">
    <property type="entry name" value="CBM21_dom_sf"/>
</dbReference>
<feature type="compositionally biased region" description="Basic residues" evidence="1">
    <location>
        <begin position="311"/>
        <end position="330"/>
    </location>
</feature>
<protein>
    <recommendedName>
        <fullName evidence="2">CBM21 domain-containing protein</fullName>
    </recommendedName>
</protein>
<dbReference type="Gene3D" id="2.60.40.2440">
    <property type="entry name" value="Carbohydrate binding type-21 domain"/>
    <property type="match status" value="1"/>
</dbReference>
<proteinExistence type="predicted"/>
<accession>A0A642VEG6</accession>
<feature type="compositionally biased region" description="Low complexity" evidence="1">
    <location>
        <begin position="155"/>
        <end position="164"/>
    </location>
</feature>
<gene>
    <name evidence="3" type="ORF">TRICI_000086</name>
</gene>
<dbReference type="GO" id="GO:0000164">
    <property type="term" value="C:protein phosphatase type 1 complex"/>
    <property type="evidence" value="ECO:0007669"/>
    <property type="project" value="TreeGrafter"/>
</dbReference>
<dbReference type="Proteomes" id="UP000761534">
    <property type="component" value="Unassembled WGS sequence"/>
</dbReference>
<evidence type="ECO:0000259" key="2">
    <source>
        <dbReference type="PROSITE" id="PS51159"/>
    </source>
</evidence>
<feature type="region of interest" description="Disordered" evidence="1">
    <location>
        <begin position="381"/>
        <end position="419"/>
    </location>
</feature>
<dbReference type="PANTHER" id="PTHR12307">
    <property type="entry name" value="PROTEIN PHOSPHATASE 1 REGULATORY SUBUNIT"/>
    <property type="match status" value="1"/>
</dbReference>
<feature type="region of interest" description="Disordered" evidence="1">
    <location>
        <begin position="448"/>
        <end position="490"/>
    </location>
</feature>
<dbReference type="GO" id="GO:2001069">
    <property type="term" value="F:glycogen binding"/>
    <property type="evidence" value="ECO:0007669"/>
    <property type="project" value="TreeGrafter"/>
</dbReference>
<evidence type="ECO:0000256" key="1">
    <source>
        <dbReference type="SAM" id="MobiDB-lite"/>
    </source>
</evidence>
<dbReference type="PANTHER" id="PTHR12307:SF36">
    <property type="entry name" value="GLYCOGEN-BINDING SUBUNIT 76A"/>
    <property type="match status" value="1"/>
</dbReference>
<keyword evidence="4" id="KW-1185">Reference proteome</keyword>
<organism evidence="3 4">
    <name type="scientific">Trichomonascus ciferrii</name>
    <dbReference type="NCBI Taxonomy" id="44093"/>
    <lineage>
        <taxon>Eukaryota</taxon>
        <taxon>Fungi</taxon>
        <taxon>Dikarya</taxon>
        <taxon>Ascomycota</taxon>
        <taxon>Saccharomycotina</taxon>
        <taxon>Dipodascomycetes</taxon>
        <taxon>Dipodascales</taxon>
        <taxon>Trichomonascaceae</taxon>
        <taxon>Trichomonascus</taxon>
        <taxon>Trichomonascus ciferrii complex</taxon>
    </lineage>
</organism>
<feature type="domain" description="CBM21" evidence="2">
    <location>
        <begin position="189"/>
        <end position="305"/>
    </location>
</feature>
<dbReference type="EMBL" id="SWFS01000011">
    <property type="protein sequence ID" value="KAA8917778.1"/>
    <property type="molecule type" value="Genomic_DNA"/>
</dbReference>
<feature type="compositionally biased region" description="Polar residues" evidence="1">
    <location>
        <begin position="468"/>
        <end position="479"/>
    </location>
</feature>
<feature type="region of interest" description="Disordered" evidence="1">
    <location>
        <begin position="1"/>
        <end position="40"/>
    </location>
</feature>
<name>A0A642VEG6_9ASCO</name>
<dbReference type="GO" id="GO:0008157">
    <property type="term" value="F:protein phosphatase 1 binding"/>
    <property type="evidence" value="ECO:0007669"/>
    <property type="project" value="TreeGrafter"/>
</dbReference>
<dbReference type="GO" id="GO:0005979">
    <property type="term" value="P:regulation of glycogen biosynthetic process"/>
    <property type="evidence" value="ECO:0007669"/>
    <property type="project" value="TreeGrafter"/>
</dbReference>
<reference evidence="3" key="1">
    <citation type="journal article" date="2019" name="G3 (Bethesda)">
        <title>Genome Assemblies of Two Rare Opportunistic Yeast Pathogens: Diutina rugosa (syn. Candida rugosa) and Trichomonascus ciferrii (syn. Candida ciferrii).</title>
        <authorList>
            <person name="Mixao V."/>
            <person name="Saus E."/>
            <person name="Hansen A.P."/>
            <person name="Lass-Florl C."/>
            <person name="Gabaldon T."/>
        </authorList>
    </citation>
    <scope>NUCLEOTIDE SEQUENCE</scope>
    <source>
        <strain evidence="3">CBS 4856</strain>
    </source>
</reference>
<feature type="region of interest" description="Disordered" evidence="1">
    <location>
        <begin position="145"/>
        <end position="170"/>
    </location>
</feature>
<feature type="compositionally biased region" description="Polar residues" evidence="1">
    <location>
        <begin position="403"/>
        <end position="419"/>
    </location>
</feature>
<dbReference type="OrthoDB" id="1881at2759"/>
<evidence type="ECO:0000313" key="3">
    <source>
        <dbReference type="EMBL" id="KAA8917778.1"/>
    </source>
</evidence>